<dbReference type="Gene3D" id="2.60.120.260">
    <property type="entry name" value="Galactose-binding domain-like"/>
    <property type="match status" value="2"/>
</dbReference>
<keyword evidence="4 8" id="KW-0732">Signal</keyword>
<dbReference type="GO" id="GO:0005975">
    <property type="term" value="P:carbohydrate metabolic process"/>
    <property type="evidence" value="ECO:0007669"/>
    <property type="project" value="InterPro"/>
</dbReference>
<dbReference type="Gene3D" id="3.20.20.80">
    <property type="entry name" value="Glycosidases"/>
    <property type="match status" value="1"/>
</dbReference>
<comment type="similarity">
    <text evidence="2 7">Belongs to the glycosyl hydrolase 35 family.</text>
</comment>
<evidence type="ECO:0000313" key="12">
    <source>
        <dbReference type="Proteomes" id="UP001431209"/>
    </source>
</evidence>
<evidence type="ECO:0000256" key="3">
    <source>
        <dbReference type="ARBA" id="ARBA00012756"/>
    </source>
</evidence>
<keyword evidence="12" id="KW-1185">Reference proteome</keyword>
<dbReference type="Pfam" id="PF21467">
    <property type="entry name" value="BetaGal_gal-bd"/>
    <property type="match status" value="1"/>
</dbReference>
<evidence type="ECO:0000256" key="1">
    <source>
        <dbReference type="ARBA" id="ARBA00001412"/>
    </source>
</evidence>
<dbReference type="AlphaFoldDB" id="A0AAW2Z9X0"/>
<organism evidence="11 12">
    <name type="scientific">Acrasis kona</name>
    <dbReference type="NCBI Taxonomy" id="1008807"/>
    <lineage>
        <taxon>Eukaryota</taxon>
        <taxon>Discoba</taxon>
        <taxon>Heterolobosea</taxon>
        <taxon>Tetramitia</taxon>
        <taxon>Eutetramitia</taxon>
        <taxon>Acrasidae</taxon>
        <taxon>Acrasis</taxon>
    </lineage>
</organism>
<feature type="domain" description="Glycoside hydrolase 35 catalytic" evidence="9">
    <location>
        <begin position="45"/>
        <end position="340"/>
    </location>
</feature>
<dbReference type="SUPFAM" id="SSF49785">
    <property type="entry name" value="Galactose-binding domain-like"/>
    <property type="match status" value="1"/>
</dbReference>
<reference evidence="11 12" key="1">
    <citation type="submission" date="2024-03" db="EMBL/GenBank/DDBJ databases">
        <title>The Acrasis kona genome and developmental transcriptomes reveal deep origins of eukaryotic multicellular pathways.</title>
        <authorList>
            <person name="Sheikh S."/>
            <person name="Fu C.-J."/>
            <person name="Brown M.W."/>
            <person name="Baldauf S.L."/>
        </authorList>
    </citation>
    <scope>NUCLEOTIDE SEQUENCE [LARGE SCALE GENOMIC DNA]</scope>
    <source>
        <strain evidence="11 12">ATCC MYA-3509</strain>
    </source>
</reference>
<gene>
    <name evidence="11" type="ORF">AKO1_003336</name>
</gene>
<dbReference type="Proteomes" id="UP001431209">
    <property type="component" value="Unassembled WGS sequence"/>
</dbReference>
<dbReference type="EC" id="3.2.1.23" evidence="3"/>
<evidence type="ECO:0000256" key="2">
    <source>
        <dbReference type="ARBA" id="ARBA00009809"/>
    </source>
</evidence>
<name>A0AAW2Z9X0_9EUKA</name>
<feature type="chain" id="PRO_5043710971" description="beta-galactosidase" evidence="8">
    <location>
        <begin position="21"/>
        <end position="739"/>
    </location>
</feature>
<dbReference type="PRINTS" id="PR00742">
    <property type="entry name" value="GLHYDRLASE35"/>
</dbReference>
<dbReference type="InterPro" id="IPR017853">
    <property type="entry name" value="GH"/>
</dbReference>
<evidence type="ECO:0000259" key="10">
    <source>
        <dbReference type="Pfam" id="PF21467"/>
    </source>
</evidence>
<protein>
    <recommendedName>
        <fullName evidence="3">beta-galactosidase</fullName>
        <ecNumber evidence="3">3.2.1.23</ecNumber>
    </recommendedName>
</protein>
<accession>A0AAW2Z9X0</accession>
<comment type="caution">
    <text evidence="11">The sequence shown here is derived from an EMBL/GenBank/DDBJ whole genome shotgun (WGS) entry which is preliminary data.</text>
</comment>
<keyword evidence="5" id="KW-0378">Hydrolase</keyword>
<sequence>MLKVLVAAYLLCAISVFTVAIDAGWVTYDQLSGKPYQVGYDSRAFTINGKRTILLAAVIHYPRSTPIQWRDLFKKAKENGMNLIQTYVFWNAHEKVRGQEYDFSFNNDVFKFLDIAREEGLFVNLRLGPYVCAEWTYGGLPLWLQQIEGLKLRTTNAPWQKEMARFTTDISRLIEPYLARNGGPIIMSQIENEINWSDEYVDWCGAFSANLKLDIPFLMCGGKSANGTVNAANSCNGVDEGYTSRHVRDHPNQPLAMTENEAWFQRWGKYQGYRSTENLAYSVAGWIAAGGSYHAYYMWHGGNNYGITASASTTTNYANDANLYSDGTRNEPKYSHCGFMHKIAIKYSSVLLGQDIAVAKRLPWWDPSTSSWRNGTSQQVYEYGSGDNKVTFLYSSATSTVALLYNNKNITMSKKSIKVLVGRDDQLVYDTSIVKEYPKMVEKDVVNKLEWSAWSEPLGSLQQVVASRTIPFLVSGKLLEQLNVTGEDTHRMWYRAQVSVPSAEVSKLSFNGMAANAYLVFIDGEYIGQVYDIEVRGTRNYKLEFKTNKNSYILEILSVSYGQHNEVYPDTRETKGVIGDLIINGKDVGKSVTTWVHQKKLAGEYLKIYQESNRDLVHWDNQLEKFKNKALTWYTAKFNVPQKVSAQAVTNPVLVKVDAGTLNRGHIYVNGFDLGMYYTILGKCVGTYPCSVIDKSMCDQPSQTSYHIPPEFVKENGNIISIIEEQGGLIDNVKIVRKE</sequence>
<dbReference type="Pfam" id="PF01301">
    <property type="entry name" value="Glyco_hydro_35"/>
    <property type="match status" value="1"/>
</dbReference>
<evidence type="ECO:0000313" key="11">
    <source>
        <dbReference type="EMBL" id="KAL0485670.1"/>
    </source>
</evidence>
<dbReference type="FunFam" id="3.20.20.80:FF:000006">
    <property type="entry name" value="Beta-galactosidase"/>
    <property type="match status" value="1"/>
</dbReference>
<dbReference type="EMBL" id="JAOPGA020001156">
    <property type="protein sequence ID" value="KAL0485670.1"/>
    <property type="molecule type" value="Genomic_DNA"/>
</dbReference>
<dbReference type="SUPFAM" id="SSF51445">
    <property type="entry name" value="(Trans)glycosidases"/>
    <property type="match status" value="1"/>
</dbReference>
<comment type="catalytic activity">
    <reaction evidence="1">
        <text>Hydrolysis of terminal non-reducing beta-D-galactose residues in beta-D-galactosides.</text>
        <dbReference type="EC" id="3.2.1.23"/>
    </reaction>
</comment>
<dbReference type="GO" id="GO:0004565">
    <property type="term" value="F:beta-galactosidase activity"/>
    <property type="evidence" value="ECO:0007669"/>
    <property type="project" value="UniProtKB-EC"/>
</dbReference>
<evidence type="ECO:0000256" key="5">
    <source>
        <dbReference type="ARBA" id="ARBA00022801"/>
    </source>
</evidence>
<evidence type="ECO:0000259" key="9">
    <source>
        <dbReference type="Pfam" id="PF01301"/>
    </source>
</evidence>
<feature type="signal peptide" evidence="8">
    <location>
        <begin position="1"/>
        <end position="20"/>
    </location>
</feature>
<keyword evidence="6" id="KW-0326">Glycosidase</keyword>
<dbReference type="InterPro" id="IPR048913">
    <property type="entry name" value="BetaGal_gal-bd"/>
</dbReference>
<dbReference type="InterPro" id="IPR008979">
    <property type="entry name" value="Galactose-bd-like_sf"/>
</dbReference>
<dbReference type="InterPro" id="IPR001944">
    <property type="entry name" value="Glycoside_Hdrlase_35"/>
</dbReference>
<feature type="domain" description="Beta-galactosidase galactose-binding" evidence="10">
    <location>
        <begin position="631"/>
        <end position="718"/>
    </location>
</feature>
<proteinExistence type="inferred from homology"/>
<dbReference type="InterPro" id="IPR031330">
    <property type="entry name" value="Gly_Hdrlase_35_cat"/>
</dbReference>
<evidence type="ECO:0000256" key="7">
    <source>
        <dbReference type="RuleBase" id="RU003679"/>
    </source>
</evidence>
<evidence type="ECO:0000256" key="4">
    <source>
        <dbReference type="ARBA" id="ARBA00022729"/>
    </source>
</evidence>
<evidence type="ECO:0000256" key="8">
    <source>
        <dbReference type="SAM" id="SignalP"/>
    </source>
</evidence>
<dbReference type="PANTHER" id="PTHR23421">
    <property type="entry name" value="BETA-GALACTOSIDASE RELATED"/>
    <property type="match status" value="1"/>
</dbReference>
<evidence type="ECO:0000256" key="6">
    <source>
        <dbReference type="ARBA" id="ARBA00023295"/>
    </source>
</evidence>